<evidence type="ECO:0000313" key="5">
    <source>
        <dbReference type="EMBL" id="UOM51836.1"/>
    </source>
</evidence>
<protein>
    <submittedName>
        <fullName evidence="5">HAD family hydrolase</fullName>
    </submittedName>
</protein>
<dbReference type="NCBIfam" id="TIGR01549">
    <property type="entry name" value="HAD-SF-IA-v1"/>
    <property type="match status" value="1"/>
</dbReference>
<gene>
    <name evidence="5" type="ORF">MUG09_03470</name>
</gene>
<keyword evidence="4" id="KW-0460">Magnesium</keyword>
<dbReference type="InterPro" id="IPR051400">
    <property type="entry name" value="HAD-like_hydrolase"/>
</dbReference>
<dbReference type="EMBL" id="CP094929">
    <property type="protein sequence ID" value="UOM51836.1"/>
    <property type="molecule type" value="Genomic_DNA"/>
</dbReference>
<proteinExistence type="predicted"/>
<dbReference type="Proteomes" id="UP000829708">
    <property type="component" value="Chromosome"/>
</dbReference>
<evidence type="ECO:0000256" key="1">
    <source>
        <dbReference type="ARBA" id="ARBA00001946"/>
    </source>
</evidence>
<name>A0ABY4DCI5_9SPIR</name>
<dbReference type="InterPro" id="IPR006439">
    <property type="entry name" value="HAD-SF_hydro_IA"/>
</dbReference>
<comment type="cofactor">
    <cofactor evidence="1">
        <name>Mg(2+)</name>
        <dbReference type="ChEBI" id="CHEBI:18420"/>
    </cofactor>
</comment>
<evidence type="ECO:0000256" key="2">
    <source>
        <dbReference type="ARBA" id="ARBA00022723"/>
    </source>
</evidence>
<keyword evidence="2" id="KW-0479">Metal-binding</keyword>
<evidence type="ECO:0000256" key="3">
    <source>
        <dbReference type="ARBA" id="ARBA00022801"/>
    </source>
</evidence>
<sequence length="220" mass="24925">MKHERKDRIRAAFDRCGITHISDEQIYKAMENSWLLWDDIWRKEQRTLPVAEFLGLVFGELKIQLPEWVIDELCHTLQEAVFTGNTVPTDHIVEVVAELSRSYKLGIISDTGVSSGKYLGRLIERDHPGKFSFGLYSDELGMSKPAPGVFQKVLDINGCKADEVVHVGDLKHTDVLGAKQAGMYSVRYSGVRDDIGEGFPEADWVITDYRDLTEIIRGIR</sequence>
<accession>A0ABY4DCI5</accession>
<dbReference type="PANTHER" id="PTHR46470:SF2">
    <property type="entry name" value="GLYCERALDEHYDE 3-PHOSPHATE PHOSPHATASE"/>
    <property type="match status" value="1"/>
</dbReference>
<keyword evidence="6" id="KW-1185">Reference proteome</keyword>
<dbReference type="InterPro" id="IPR041492">
    <property type="entry name" value="HAD_2"/>
</dbReference>
<dbReference type="InterPro" id="IPR036412">
    <property type="entry name" value="HAD-like_sf"/>
</dbReference>
<dbReference type="PANTHER" id="PTHR46470">
    <property type="entry name" value="N-ACYLNEURAMINATE-9-PHOSPHATASE"/>
    <property type="match status" value="1"/>
</dbReference>
<dbReference type="Pfam" id="PF13419">
    <property type="entry name" value="HAD_2"/>
    <property type="match status" value="1"/>
</dbReference>
<organism evidence="5 6">
    <name type="scientific">Sphaerochaeta associata</name>
    <dbReference type="NCBI Taxonomy" id="1129264"/>
    <lineage>
        <taxon>Bacteria</taxon>
        <taxon>Pseudomonadati</taxon>
        <taxon>Spirochaetota</taxon>
        <taxon>Spirochaetia</taxon>
        <taxon>Spirochaetales</taxon>
        <taxon>Sphaerochaetaceae</taxon>
        <taxon>Sphaerochaeta</taxon>
    </lineage>
</organism>
<keyword evidence="3 5" id="KW-0378">Hydrolase</keyword>
<reference evidence="6" key="1">
    <citation type="journal article" date="2024" name="J Bioinform Genom">
        <title>Complete genome sequence of the type strain bacterium Sphaerochaeta associata GLS2t (VKM B-2742)t.</title>
        <authorList>
            <person name="Troshina O.Y."/>
            <person name="Tepeeva A.N."/>
            <person name="Arzamasceva V.O."/>
            <person name="Whitman W.B."/>
            <person name="Varghese N."/>
            <person name="Shapiro N."/>
            <person name="Woyke T."/>
            <person name="Kripides N.C."/>
            <person name="Vasilenko O.V."/>
        </authorList>
    </citation>
    <scope>NUCLEOTIDE SEQUENCE [LARGE SCALE GENOMIC DNA]</scope>
    <source>
        <strain evidence="6">GLS2T</strain>
    </source>
</reference>
<dbReference type="Gene3D" id="3.40.50.1000">
    <property type="entry name" value="HAD superfamily/HAD-like"/>
    <property type="match status" value="1"/>
</dbReference>
<evidence type="ECO:0000313" key="6">
    <source>
        <dbReference type="Proteomes" id="UP000829708"/>
    </source>
</evidence>
<evidence type="ECO:0000256" key="4">
    <source>
        <dbReference type="ARBA" id="ARBA00022842"/>
    </source>
</evidence>
<dbReference type="InterPro" id="IPR023214">
    <property type="entry name" value="HAD_sf"/>
</dbReference>
<dbReference type="SUPFAM" id="SSF56784">
    <property type="entry name" value="HAD-like"/>
    <property type="match status" value="1"/>
</dbReference>
<dbReference type="GO" id="GO:0016787">
    <property type="term" value="F:hydrolase activity"/>
    <property type="evidence" value="ECO:0007669"/>
    <property type="project" value="UniProtKB-KW"/>
</dbReference>